<accession>A0A418VBM3</accession>
<dbReference type="InterPro" id="IPR018960">
    <property type="entry name" value="DUF1990"/>
</dbReference>
<comment type="caution">
    <text evidence="2">The sequence shown here is derived from an EMBL/GenBank/DDBJ whole genome shotgun (WGS) entry which is preliminary data.</text>
</comment>
<gene>
    <name evidence="2" type="ORF">D3875_05785</name>
</gene>
<organism evidence="2 3">
    <name type="scientific">Deinococcus cavernae</name>
    <dbReference type="NCBI Taxonomy" id="2320857"/>
    <lineage>
        <taxon>Bacteria</taxon>
        <taxon>Thermotogati</taxon>
        <taxon>Deinococcota</taxon>
        <taxon>Deinococci</taxon>
        <taxon>Deinococcales</taxon>
        <taxon>Deinococcaceae</taxon>
        <taxon>Deinococcus</taxon>
    </lineage>
</organism>
<evidence type="ECO:0000259" key="1">
    <source>
        <dbReference type="Pfam" id="PF09348"/>
    </source>
</evidence>
<dbReference type="Pfam" id="PF09348">
    <property type="entry name" value="DUF1990"/>
    <property type="match status" value="1"/>
</dbReference>
<dbReference type="Proteomes" id="UP000286287">
    <property type="component" value="Unassembled WGS sequence"/>
</dbReference>
<protein>
    <submittedName>
        <fullName evidence="2">DUF1990 family protein</fullName>
    </submittedName>
</protein>
<keyword evidence="3" id="KW-1185">Reference proteome</keyword>
<reference evidence="2 3" key="1">
    <citation type="submission" date="2018-09" db="EMBL/GenBank/DDBJ databases">
        <authorList>
            <person name="Zhu H."/>
        </authorList>
    </citation>
    <scope>NUCLEOTIDE SEQUENCE [LARGE SCALE GENOMIC DNA]</scope>
    <source>
        <strain evidence="2 3">K2S05-167</strain>
    </source>
</reference>
<sequence length="191" mass="21666">MGKSVQAASTGSGRLTERRYWVDVQRPQCSPQDLIEYIKTHIEEFSPSLLADFEKVKGRDNRLSQDDEFHIKILGPWNGMVRVTEVDANTFEFITLEGHPEAGRIRFSATPHPDLPDTLHFEIHSVARSRDGLVAFMYDTVGIGKKVQEQVWRTFCQRVSEHCGGEQFGDIQVRTVTEEDVPDMKESGGTQ</sequence>
<evidence type="ECO:0000313" key="2">
    <source>
        <dbReference type="EMBL" id="RJF73545.1"/>
    </source>
</evidence>
<dbReference type="OrthoDB" id="4193407at2"/>
<dbReference type="EMBL" id="QYUJ01000014">
    <property type="protein sequence ID" value="RJF73545.1"/>
    <property type="molecule type" value="Genomic_DNA"/>
</dbReference>
<evidence type="ECO:0000313" key="3">
    <source>
        <dbReference type="Proteomes" id="UP000286287"/>
    </source>
</evidence>
<proteinExistence type="predicted"/>
<dbReference type="AlphaFoldDB" id="A0A418VBM3"/>
<feature type="domain" description="DUF1990" evidence="1">
    <location>
        <begin position="53"/>
        <end position="155"/>
    </location>
</feature>
<name>A0A418VBM3_9DEIO</name>